<evidence type="ECO:0000313" key="3">
    <source>
        <dbReference type="Proteomes" id="UP000801864"/>
    </source>
</evidence>
<name>A0A9P4XGM5_9HYPO</name>
<proteinExistence type="predicted"/>
<feature type="region of interest" description="Disordered" evidence="1">
    <location>
        <begin position="56"/>
        <end position="75"/>
    </location>
</feature>
<dbReference type="AlphaFoldDB" id="A0A9P4XGM5"/>
<reference evidence="2 3" key="1">
    <citation type="submission" date="2018-06" db="EMBL/GenBank/DDBJ databases">
        <title>Genome analysis of cellulolytic fungus Trichoderma lentiforme CFAM-422.</title>
        <authorList>
            <person name="Steindorff A.S."/>
            <person name="Formighieri E.F."/>
            <person name="Midorikawa G.E.O."/>
            <person name="Tamietti M.S."/>
            <person name="Ramos E.Z."/>
            <person name="Silva A.S."/>
            <person name="Bon E.P.S."/>
            <person name="Mendes T.D."/>
            <person name="Damaso M.C.T."/>
            <person name="Favaro L.C.L."/>
        </authorList>
    </citation>
    <scope>NUCLEOTIDE SEQUENCE [LARGE SCALE GENOMIC DNA]</scope>
    <source>
        <strain evidence="2 3">CFAM-422</strain>
    </source>
</reference>
<organism evidence="2 3">
    <name type="scientific">Trichoderma lentiforme</name>
    <dbReference type="NCBI Taxonomy" id="1567552"/>
    <lineage>
        <taxon>Eukaryota</taxon>
        <taxon>Fungi</taxon>
        <taxon>Dikarya</taxon>
        <taxon>Ascomycota</taxon>
        <taxon>Pezizomycotina</taxon>
        <taxon>Sordariomycetes</taxon>
        <taxon>Hypocreomycetidae</taxon>
        <taxon>Hypocreales</taxon>
        <taxon>Hypocreaceae</taxon>
        <taxon>Trichoderma</taxon>
    </lineage>
</organism>
<dbReference type="EMBL" id="QLNT01000009">
    <property type="protein sequence ID" value="KAF3071857.1"/>
    <property type="molecule type" value="Genomic_DNA"/>
</dbReference>
<keyword evidence="3" id="KW-1185">Reference proteome</keyword>
<accession>A0A9P4XGM5</accession>
<gene>
    <name evidence="2" type="ORF">CFAM422_005838</name>
</gene>
<sequence>MRKVESKRQIAQSRPPPTSIYARSGSPYRQDDYEIHDRGHGQVQSFFDLRQARTPVPDLSSAGRANEWNGRPYEFTPEKLPREQLIKSQIHCAEDGKEMDFNCSKINIKGLVEEVDRHSRQLQKAADLSE</sequence>
<evidence type="ECO:0000313" key="2">
    <source>
        <dbReference type="EMBL" id="KAF3071857.1"/>
    </source>
</evidence>
<protein>
    <submittedName>
        <fullName evidence="2">Uncharacterized protein</fullName>
    </submittedName>
</protein>
<evidence type="ECO:0000256" key="1">
    <source>
        <dbReference type="SAM" id="MobiDB-lite"/>
    </source>
</evidence>
<dbReference type="Proteomes" id="UP000801864">
    <property type="component" value="Unassembled WGS sequence"/>
</dbReference>
<comment type="caution">
    <text evidence="2">The sequence shown here is derived from an EMBL/GenBank/DDBJ whole genome shotgun (WGS) entry which is preliminary data.</text>
</comment>
<feature type="region of interest" description="Disordered" evidence="1">
    <location>
        <begin position="1"/>
        <end position="33"/>
    </location>
</feature>